<accession>A0A4R7Q7E7</accession>
<dbReference type="Proteomes" id="UP000294689">
    <property type="component" value="Unassembled WGS sequence"/>
</dbReference>
<keyword evidence="1" id="KW-0472">Membrane</keyword>
<keyword evidence="1" id="KW-1133">Transmembrane helix</keyword>
<feature type="transmembrane region" description="Helical" evidence="1">
    <location>
        <begin position="36"/>
        <end position="55"/>
    </location>
</feature>
<feature type="transmembrane region" description="Helical" evidence="1">
    <location>
        <begin position="118"/>
        <end position="140"/>
    </location>
</feature>
<comment type="caution">
    <text evidence="2">The sequence shown here is derived from an EMBL/GenBank/DDBJ whole genome shotgun (WGS) entry which is preliminary data.</text>
</comment>
<keyword evidence="3" id="KW-1185">Reference proteome</keyword>
<dbReference type="AlphaFoldDB" id="A0A4R7Q7E7"/>
<gene>
    <name evidence="2" type="ORF">BXY82_0959</name>
</gene>
<evidence type="ECO:0008006" key="4">
    <source>
        <dbReference type="Google" id="ProtNLM"/>
    </source>
</evidence>
<feature type="transmembrane region" description="Helical" evidence="1">
    <location>
        <begin position="160"/>
        <end position="182"/>
    </location>
</feature>
<dbReference type="PROSITE" id="PS51257">
    <property type="entry name" value="PROKAR_LIPOPROTEIN"/>
    <property type="match status" value="1"/>
</dbReference>
<proteinExistence type="predicted"/>
<feature type="transmembrane region" description="Helical" evidence="1">
    <location>
        <begin position="7"/>
        <end position="30"/>
    </location>
</feature>
<evidence type="ECO:0000313" key="2">
    <source>
        <dbReference type="EMBL" id="TDU43545.1"/>
    </source>
</evidence>
<keyword evidence="1" id="KW-0812">Transmembrane</keyword>
<feature type="transmembrane region" description="Helical" evidence="1">
    <location>
        <begin position="64"/>
        <end position="83"/>
    </location>
</feature>
<reference evidence="2 3" key="1">
    <citation type="submission" date="2019-03" db="EMBL/GenBank/DDBJ databases">
        <title>Genomic Encyclopedia of Archaeal and Bacterial Type Strains, Phase II (KMG-II): from individual species to whole genera.</title>
        <authorList>
            <person name="Goeker M."/>
        </authorList>
    </citation>
    <scope>NUCLEOTIDE SEQUENCE [LARGE SCALE GENOMIC DNA]</scope>
    <source>
        <strain evidence="2 3">DSM 28135</strain>
    </source>
</reference>
<feature type="transmembrane region" description="Helical" evidence="1">
    <location>
        <begin position="235"/>
        <end position="253"/>
    </location>
</feature>
<feature type="transmembrane region" description="Helical" evidence="1">
    <location>
        <begin position="329"/>
        <end position="351"/>
    </location>
</feature>
<protein>
    <recommendedName>
        <fullName evidence="4">O-antigen ligase-like membrane protein</fullName>
    </recommendedName>
</protein>
<evidence type="ECO:0000313" key="3">
    <source>
        <dbReference type="Proteomes" id="UP000294689"/>
    </source>
</evidence>
<evidence type="ECO:0000256" key="1">
    <source>
        <dbReference type="SAM" id="Phobius"/>
    </source>
</evidence>
<feature type="transmembrane region" description="Helical" evidence="1">
    <location>
        <begin position="203"/>
        <end position="229"/>
    </location>
</feature>
<sequence>MIKIKKLYALSFIFIILACFVFGGFIQFFIGIPNTVFSYSITALLLAFYALYVLVKQKVFFDRVVLLFSLFFLVIVISTIANQTPILKTLIYFIFVLLPLGCYLFFKVNQKEGYISQVTISRVYVWIACLQLPVILIQYFGYDFLIEFNRSNQSVANFDFMFGTFFLKADHAMGFFLLFTIFNLIENNKQNQITQYSNALYGYLGLTIFISESNISKLILGVFILYIIYKAFPRKVKLFGILAIVLLAPLVYAQITKIPAVDKEIQFMKAEYNVEKSYRNYENGIAKRAQVIITYANKIPLKIIGDGPYSYYNILKGEFTKTKHFSQVIWTYADLGLFGVIIFVMLLYALVKSLALNGYISVFVFSIILIFSFMTTVFSDLGIMITLTSLLQKRNSHA</sequence>
<dbReference type="EMBL" id="SOBW01000007">
    <property type="protein sequence ID" value="TDU43545.1"/>
    <property type="molecule type" value="Genomic_DNA"/>
</dbReference>
<dbReference type="RefSeq" id="WP_133756995.1">
    <property type="nucleotide sequence ID" value="NZ_SOBW01000007.1"/>
</dbReference>
<name>A0A4R7Q7E7_9FLAO</name>
<feature type="transmembrane region" description="Helical" evidence="1">
    <location>
        <begin position="89"/>
        <end position="106"/>
    </location>
</feature>
<dbReference type="OrthoDB" id="1427097at2"/>
<feature type="transmembrane region" description="Helical" evidence="1">
    <location>
        <begin position="363"/>
        <end position="391"/>
    </location>
</feature>
<organism evidence="2 3">
    <name type="scientific">Gelidibacter sediminis</name>
    <dbReference type="NCBI Taxonomy" id="1608710"/>
    <lineage>
        <taxon>Bacteria</taxon>
        <taxon>Pseudomonadati</taxon>
        <taxon>Bacteroidota</taxon>
        <taxon>Flavobacteriia</taxon>
        <taxon>Flavobacteriales</taxon>
        <taxon>Flavobacteriaceae</taxon>
        <taxon>Gelidibacter</taxon>
    </lineage>
</organism>